<name>A0A6C0BA31_9ZZZZ</name>
<protein>
    <submittedName>
        <fullName evidence="2">Uncharacterized protein</fullName>
    </submittedName>
</protein>
<evidence type="ECO:0000256" key="1">
    <source>
        <dbReference type="SAM" id="MobiDB-lite"/>
    </source>
</evidence>
<accession>A0A6C0BA31</accession>
<reference evidence="2" key="1">
    <citation type="journal article" date="2020" name="Nature">
        <title>Giant virus diversity and host interactions through global metagenomics.</title>
        <authorList>
            <person name="Schulz F."/>
            <person name="Roux S."/>
            <person name="Paez-Espino D."/>
            <person name="Jungbluth S."/>
            <person name="Walsh D.A."/>
            <person name="Denef V.J."/>
            <person name="McMahon K.D."/>
            <person name="Konstantinidis K.T."/>
            <person name="Eloe-Fadrosh E.A."/>
            <person name="Kyrpides N.C."/>
            <person name="Woyke T."/>
        </authorList>
    </citation>
    <scope>NUCLEOTIDE SEQUENCE</scope>
    <source>
        <strain evidence="2">GVMAG-M-3300010158-59</strain>
    </source>
</reference>
<sequence length="155" mass="16798">MVKSSSSSSGSSSSLGSSSSSSMSGGRRRRRKSHRRSMRGGMGASEWELNNVGGMNKQWDNVFIKGGNFGNAVQNLAGTQPSVVAGAFPSTANLNLIQSAGARRKMGGRKRSKRGGNWGSAISQALVPFSLWFAQNRFGSRKQRTQKYSTRKYRK</sequence>
<feature type="region of interest" description="Disordered" evidence="1">
    <location>
        <begin position="1"/>
        <end position="46"/>
    </location>
</feature>
<dbReference type="EMBL" id="MN739103">
    <property type="protein sequence ID" value="QHS88890.1"/>
    <property type="molecule type" value="Genomic_DNA"/>
</dbReference>
<dbReference type="AlphaFoldDB" id="A0A6C0BA31"/>
<organism evidence="2">
    <name type="scientific">viral metagenome</name>
    <dbReference type="NCBI Taxonomy" id="1070528"/>
    <lineage>
        <taxon>unclassified sequences</taxon>
        <taxon>metagenomes</taxon>
        <taxon>organismal metagenomes</taxon>
    </lineage>
</organism>
<feature type="compositionally biased region" description="Low complexity" evidence="1">
    <location>
        <begin position="1"/>
        <end position="25"/>
    </location>
</feature>
<feature type="compositionally biased region" description="Basic residues" evidence="1">
    <location>
        <begin position="26"/>
        <end position="38"/>
    </location>
</feature>
<evidence type="ECO:0000313" key="2">
    <source>
        <dbReference type="EMBL" id="QHS88890.1"/>
    </source>
</evidence>
<proteinExistence type="predicted"/>